<dbReference type="RefSeq" id="WP_122015131.1">
    <property type="nucleotide sequence ID" value="NZ_CP033169.1"/>
</dbReference>
<evidence type="ECO:0000313" key="3">
    <source>
        <dbReference type="Proteomes" id="UP000280960"/>
    </source>
</evidence>
<dbReference type="AlphaFoldDB" id="A0A3G2R6U1"/>
<keyword evidence="2" id="KW-0326">Glycosidase</keyword>
<keyword evidence="3" id="KW-1185">Reference proteome</keyword>
<keyword evidence="2" id="KW-0378">Hydrolase</keyword>
<dbReference type="Proteomes" id="UP000280960">
    <property type="component" value="Chromosome"/>
</dbReference>
<dbReference type="PANTHER" id="PTHR40446">
    <property type="entry name" value="N-ACETYLGLUCOSAMINE-1-PHOSPHODIESTER ALPHA-N-ACETYLGLUCOSAMINIDASE"/>
    <property type="match status" value="1"/>
</dbReference>
<dbReference type="GO" id="GO:0016798">
    <property type="term" value="F:hydrolase activity, acting on glycosyl bonds"/>
    <property type="evidence" value="ECO:0007669"/>
    <property type="project" value="UniProtKB-KW"/>
</dbReference>
<dbReference type="Pfam" id="PF09992">
    <property type="entry name" value="NAGPA"/>
    <property type="match status" value="1"/>
</dbReference>
<dbReference type="KEGG" id="bacg:D2962_12295"/>
<feature type="domain" description="Phosphodiester glycosidase" evidence="1">
    <location>
        <begin position="213"/>
        <end position="385"/>
    </location>
</feature>
<sequence>MLHKKKFLCPWKSRFLPIFLAVLIMLGSFPVFAQEISLYEESQNFPVTRGVTYEGKTLFTSLGWQKIHILKVDLSSENIDIDSLLPGKGLSQREALSKMVQENNAVAGINGDFFIMATPSAPIGAQVKDGRLVSSPSNRKDMAAFGLTMDKLPEILRMEFSGKVEAPDGTTFDIGGINKIGDGYGKIHIYTPDFGTVTPAVSNTVSDLTFAIVRNNRIVNIIDGKTADIPEDGLVLAAGGDGANFLKSRFSTGDTIKLHLNMTPDISNLKMALGGGAVLVENGAVPASFSHDIPGSNPRTAVGFSADKKTMFLVVVDGRQAESRGMTQKEMAELMVKLGASFALNLDGGGSSTMVVRPLGEKQPQVINSVSGGVQRLITNGIGIFSRASAGNVYGLKIVADSFNIPRGGHRTFEMRAYDKNYNPLDIDVSSVKWSVSNNLGTFKNNVFFAVKSGYGQVTATLGSIKATQEIKVLSDGAALSVSPGKVQINNGAKKAFDVTIIDKEGYKAPVEPFDVKWEVMGNIGSFNNGEFVAGENPGSGAIIAGFSGLKAGALVLVGMGEKILDDFEKPDGREFSSYPSTTGGAFSIVTQPEPVNSGTSSGKLAYEFPVGNSTRAAYVNFGSNGLPLPVGTVKLSLMVYGQARGHWLRGTVTDADGNEYNIDFSKDVNWQGWKKVEAELPDGKQPFSLKRIYLVEIDPSDSDSGAIYLDNLAAAVAGKYDSSLLPPPSPWFDTANTSSKTGNIVIGAFGSLAMDSSPESQKMASLIASLTNQYRPKMNLIAGQTSINSKISSNSPLAAFIKNMKTAGTGYKTLADNEAFFIFLDSSRGSLRLTDYNQWIKLRQDLNALPISKTVFIAIDRAPETFSDSLEGNLLKKILSDYVKNKNLNIWMLYGGAERFGARMENGVHYVSLPGTNAKEPSVTIFNIGRGQVYYKVVPVVEKIVSETPAVKRVLLPI</sequence>
<dbReference type="EMBL" id="CP033169">
    <property type="protein sequence ID" value="AYO31274.1"/>
    <property type="molecule type" value="Genomic_DNA"/>
</dbReference>
<protein>
    <submittedName>
        <fullName evidence="2">Phosphodiester glycosidase family protein</fullName>
    </submittedName>
</protein>
<dbReference type="Gene3D" id="2.60.40.1080">
    <property type="match status" value="1"/>
</dbReference>
<evidence type="ECO:0000313" key="2">
    <source>
        <dbReference type="EMBL" id="AYO31274.1"/>
    </source>
</evidence>
<dbReference type="Gene3D" id="2.60.120.430">
    <property type="entry name" value="Galactose-binding lectin"/>
    <property type="match status" value="1"/>
</dbReference>
<accession>A0A3G2R6U1</accession>
<dbReference type="PANTHER" id="PTHR40446:SF2">
    <property type="entry name" value="N-ACETYLGLUCOSAMINE-1-PHOSPHODIESTER ALPHA-N-ACETYLGLUCOSAMINIDASE"/>
    <property type="match status" value="1"/>
</dbReference>
<proteinExistence type="predicted"/>
<reference evidence="2 3" key="1">
    <citation type="submission" date="2018-10" db="EMBL/GenBank/DDBJ databases">
        <authorList>
            <person name="Zhang X."/>
        </authorList>
    </citation>
    <scope>NUCLEOTIDE SEQUENCE [LARGE SCALE GENOMIC DNA]</scope>
    <source>
        <strain evidence="2 3">SK-G1</strain>
    </source>
</reference>
<name>A0A3G2R6U1_9FIRM</name>
<organism evidence="2 3">
    <name type="scientific">Biomaibacter acetigenes</name>
    <dbReference type="NCBI Taxonomy" id="2316383"/>
    <lineage>
        <taxon>Bacteria</taxon>
        <taxon>Bacillati</taxon>
        <taxon>Bacillota</taxon>
        <taxon>Clostridia</taxon>
        <taxon>Thermosediminibacterales</taxon>
        <taxon>Tepidanaerobacteraceae</taxon>
        <taxon>Biomaibacter</taxon>
    </lineage>
</organism>
<dbReference type="InterPro" id="IPR018711">
    <property type="entry name" value="NAGPA"/>
</dbReference>
<evidence type="ECO:0000259" key="1">
    <source>
        <dbReference type="Pfam" id="PF09992"/>
    </source>
</evidence>
<gene>
    <name evidence="2" type="ORF">D2962_12295</name>
</gene>